<dbReference type="REBASE" id="40897">
    <property type="entry name" value="BsuTUB10McrBP"/>
</dbReference>
<protein>
    <submittedName>
        <fullName evidence="3">McrA</fullName>
    </submittedName>
</protein>
<dbReference type="InterPro" id="IPR003615">
    <property type="entry name" value="HNH_nuc"/>
</dbReference>
<dbReference type="Pfam" id="PF01844">
    <property type="entry name" value="HNH"/>
    <property type="match status" value="1"/>
</dbReference>
<sequence length="386" mass="44886">MAKVLDDSNLTIQEKMIKVITEYHKAKREMFKDHPLGTLVRHKIKKSLFKDAELDQKIYHIVGSVGQGRWAEVPWISVFIKNLTISATRGYYIVYLFNADGSGFYVSLNQGWTYFKDKYGTKLGKEKIKKTASMIREKLNTIPKNMNLLNIDLKGKGDLARGYELGHICGRYYDVSNIPSKETFITDLQELLITYKEIEGLIGQRSIEQFNDFILLQEDGLYMEDTNNEEQYQLAVQHFIISESVKNTYKVNQKKERPEPIYYKGGQKQWTRNASLASMAMMLSNYTCEIDDSHKTFISKSTNKPFVECHHLVPIAKQDEFQYDLDQLENLVSLCPLCHRLIHLGRDEDKEKLLKKLFDQRKDQLKRIGIEITFSDLKVIYGCQSE</sequence>
<dbReference type="InterPro" id="IPR021961">
    <property type="entry name" value="McrB_DNA-bd"/>
</dbReference>
<dbReference type="Pfam" id="PF12102">
    <property type="entry name" value="MrcB_N"/>
    <property type="match status" value="1"/>
</dbReference>
<feature type="domain" description="Type IV methyl-directed restriction enzyme EcoKMcrB subunit DNA-binding" evidence="2">
    <location>
        <begin position="18"/>
        <end position="199"/>
    </location>
</feature>
<dbReference type="CDD" id="cd00085">
    <property type="entry name" value="HNHc"/>
    <property type="match status" value="1"/>
</dbReference>
<evidence type="ECO:0000313" key="4">
    <source>
        <dbReference type="Proteomes" id="UP000002651"/>
    </source>
</evidence>
<keyword evidence="4" id="KW-1185">Reference proteome</keyword>
<evidence type="ECO:0000259" key="1">
    <source>
        <dbReference type="Pfam" id="PF01844"/>
    </source>
</evidence>
<reference evidence="3 4" key="1">
    <citation type="journal article" date="2012" name="J. Bacteriol.">
        <title>Whole-genome sequences of Bacillus subtilis and close relatives.</title>
        <authorList>
            <person name="Earl A.M."/>
            <person name="Eppinger M."/>
            <person name="Fricke W.F."/>
            <person name="Rosovitz M.J."/>
            <person name="Rasko D.A."/>
            <person name="Daugherty S."/>
            <person name="Losick R."/>
            <person name="Kolter R."/>
            <person name="Ravel J."/>
        </authorList>
    </citation>
    <scope>NUCLEOTIDE SEQUENCE [LARGE SCALE GENOMIC DNA]</scope>
    <source>
        <strain evidence="4">DSM 15029 / JCM 12233 / NBRC 101239 / NRRL B-23049 / TU-B-10</strain>
    </source>
</reference>
<dbReference type="STRING" id="1052585.GYO_0937"/>
<dbReference type="Gene3D" id="3.30.920.90">
    <property type="match status" value="1"/>
</dbReference>
<dbReference type="GeneID" id="11238576"/>
<dbReference type="RefSeq" id="WP_014112942.1">
    <property type="nucleotide sequence ID" value="NC_016047.1"/>
</dbReference>
<name>G4NUB4_BACS4</name>
<dbReference type="GO" id="GO:0008270">
    <property type="term" value="F:zinc ion binding"/>
    <property type="evidence" value="ECO:0007669"/>
    <property type="project" value="InterPro"/>
</dbReference>
<proteinExistence type="predicted"/>
<evidence type="ECO:0000259" key="2">
    <source>
        <dbReference type="Pfam" id="PF12102"/>
    </source>
</evidence>
<dbReference type="GO" id="GO:0003676">
    <property type="term" value="F:nucleic acid binding"/>
    <property type="evidence" value="ECO:0007669"/>
    <property type="project" value="InterPro"/>
</dbReference>
<dbReference type="HOGENOM" id="CLU_713013_0_0_9"/>
<dbReference type="GO" id="GO:0004519">
    <property type="term" value="F:endonuclease activity"/>
    <property type="evidence" value="ECO:0007669"/>
    <property type="project" value="InterPro"/>
</dbReference>
<gene>
    <name evidence="3" type="ordered locus">GYO_0937</name>
</gene>
<dbReference type="AlphaFoldDB" id="G4NUB4"/>
<organism evidence="3 4">
    <name type="scientific">Bacillus spizizenii (strain DSM 15029 / JCM 12233 / NBRC 101239 / NRRL B-23049 / TU-B-10)</name>
    <name type="common">Bacillus subtilis subsp. spizizenii</name>
    <dbReference type="NCBI Taxonomy" id="1052585"/>
    <lineage>
        <taxon>Bacteria</taxon>
        <taxon>Bacillati</taxon>
        <taxon>Bacillota</taxon>
        <taxon>Bacilli</taxon>
        <taxon>Bacillales</taxon>
        <taxon>Bacillaceae</taxon>
        <taxon>Bacillus</taxon>
    </lineage>
</organism>
<dbReference type="InterPro" id="IPR002711">
    <property type="entry name" value="HNH"/>
</dbReference>
<accession>G4NUB4</accession>
<evidence type="ECO:0000313" key="3">
    <source>
        <dbReference type="EMBL" id="AEP85621.1"/>
    </source>
</evidence>
<dbReference type="KEGG" id="bst:GYO_0937"/>
<dbReference type="EMBL" id="CP002905">
    <property type="protein sequence ID" value="AEP85621.1"/>
    <property type="molecule type" value="Genomic_DNA"/>
</dbReference>
<dbReference type="Proteomes" id="UP000002651">
    <property type="component" value="Chromosome"/>
</dbReference>
<feature type="domain" description="HNH" evidence="1">
    <location>
        <begin position="305"/>
        <end position="343"/>
    </location>
</feature>